<dbReference type="Pfam" id="PF13637">
    <property type="entry name" value="Ank_4"/>
    <property type="match status" value="1"/>
</dbReference>
<feature type="coiled-coil region" evidence="4">
    <location>
        <begin position="943"/>
        <end position="1024"/>
    </location>
</feature>
<comment type="caution">
    <text evidence="5">The sequence shown here is derived from an EMBL/GenBank/DDBJ whole genome shotgun (WGS) entry which is preliminary data.</text>
</comment>
<feature type="coiled-coil region" evidence="4">
    <location>
        <begin position="879"/>
        <end position="910"/>
    </location>
</feature>
<dbReference type="GO" id="GO:0055117">
    <property type="term" value="P:regulation of cardiac muscle contraction"/>
    <property type="evidence" value="ECO:0007669"/>
    <property type="project" value="TreeGrafter"/>
</dbReference>
<dbReference type="EMBL" id="CAJVPZ010006552">
    <property type="protein sequence ID" value="CAG8575033.1"/>
    <property type="molecule type" value="Genomic_DNA"/>
</dbReference>
<gene>
    <name evidence="5" type="ORF">RFULGI_LOCUS5611</name>
</gene>
<evidence type="ECO:0000256" key="2">
    <source>
        <dbReference type="ARBA" id="ARBA00023043"/>
    </source>
</evidence>
<dbReference type="GO" id="GO:1904108">
    <property type="term" value="P:protein localization to ciliary inversin compartment"/>
    <property type="evidence" value="ECO:0007669"/>
    <property type="project" value="TreeGrafter"/>
</dbReference>
<dbReference type="InterPro" id="IPR002110">
    <property type="entry name" value="Ankyrin_rpt"/>
</dbReference>
<feature type="repeat" description="ANK" evidence="3">
    <location>
        <begin position="291"/>
        <end position="313"/>
    </location>
</feature>
<dbReference type="PANTHER" id="PTHR24178:SF41">
    <property type="entry name" value="ANKYRIN-2 ISOFORM X1"/>
    <property type="match status" value="1"/>
</dbReference>
<dbReference type="Gene3D" id="1.25.40.20">
    <property type="entry name" value="Ankyrin repeat-containing domain"/>
    <property type="match status" value="7"/>
</dbReference>
<feature type="repeat" description="ANK" evidence="3">
    <location>
        <begin position="175"/>
        <end position="207"/>
    </location>
</feature>
<dbReference type="OrthoDB" id="539213at2759"/>
<evidence type="ECO:0000313" key="5">
    <source>
        <dbReference type="EMBL" id="CAG8575033.1"/>
    </source>
</evidence>
<feature type="repeat" description="ANK" evidence="3">
    <location>
        <begin position="208"/>
        <end position="240"/>
    </location>
</feature>
<dbReference type="Proteomes" id="UP000789396">
    <property type="component" value="Unassembled WGS sequence"/>
</dbReference>
<dbReference type="GO" id="GO:0036371">
    <property type="term" value="P:protein localization to T-tubule"/>
    <property type="evidence" value="ECO:0007669"/>
    <property type="project" value="TreeGrafter"/>
</dbReference>
<protein>
    <submittedName>
        <fullName evidence="5">13340_t:CDS:1</fullName>
    </submittedName>
</protein>
<keyword evidence="6" id="KW-1185">Reference proteome</keyword>
<dbReference type="InterPro" id="IPR036770">
    <property type="entry name" value="Ankyrin_rpt-contain_sf"/>
</dbReference>
<feature type="repeat" description="ANK" evidence="3">
    <location>
        <begin position="524"/>
        <end position="556"/>
    </location>
</feature>
<keyword evidence="2 3" id="KW-0040">ANK repeat</keyword>
<keyword evidence="4" id="KW-0175">Coiled coil</keyword>
<dbReference type="SUPFAM" id="SSF48403">
    <property type="entry name" value="Ankyrin repeat"/>
    <property type="match status" value="2"/>
</dbReference>
<feature type="repeat" description="ANK" evidence="3">
    <location>
        <begin position="356"/>
        <end position="389"/>
    </location>
</feature>
<accession>A0A9N9BPD1</accession>
<evidence type="ECO:0000256" key="4">
    <source>
        <dbReference type="SAM" id="Coils"/>
    </source>
</evidence>
<feature type="repeat" description="ANK" evidence="3">
    <location>
        <begin position="121"/>
        <end position="153"/>
    </location>
</feature>
<dbReference type="Pfam" id="PF12796">
    <property type="entry name" value="Ank_2"/>
    <property type="match status" value="5"/>
</dbReference>
<feature type="repeat" description="ANK" evidence="3">
    <location>
        <begin position="323"/>
        <end position="355"/>
    </location>
</feature>
<dbReference type="PROSITE" id="PS50297">
    <property type="entry name" value="ANK_REP_REGION"/>
    <property type="match status" value="13"/>
</dbReference>
<dbReference type="AlphaFoldDB" id="A0A9N9BPD1"/>
<organism evidence="5 6">
    <name type="scientific">Racocetra fulgida</name>
    <dbReference type="NCBI Taxonomy" id="60492"/>
    <lineage>
        <taxon>Eukaryota</taxon>
        <taxon>Fungi</taxon>
        <taxon>Fungi incertae sedis</taxon>
        <taxon>Mucoromycota</taxon>
        <taxon>Glomeromycotina</taxon>
        <taxon>Glomeromycetes</taxon>
        <taxon>Diversisporales</taxon>
        <taxon>Gigasporaceae</taxon>
        <taxon>Racocetra</taxon>
    </lineage>
</organism>
<dbReference type="Pfam" id="PF00023">
    <property type="entry name" value="Ank"/>
    <property type="match status" value="1"/>
</dbReference>
<dbReference type="PRINTS" id="PR01415">
    <property type="entry name" value="ANKYRIN"/>
</dbReference>
<dbReference type="PANTHER" id="PTHR24178">
    <property type="entry name" value="MOLTING PROTEIN MLT-4"/>
    <property type="match status" value="1"/>
</dbReference>
<feature type="non-terminal residue" evidence="5">
    <location>
        <position position="1"/>
    </location>
</feature>
<feature type="repeat" description="ANK" evidence="3">
    <location>
        <begin position="457"/>
        <end position="489"/>
    </location>
</feature>
<feature type="repeat" description="ANK" evidence="3">
    <location>
        <begin position="88"/>
        <end position="120"/>
    </location>
</feature>
<name>A0A9N9BPD1_9GLOM</name>
<dbReference type="SMART" id="SM00248">
    <property type="entry name" value="ANK"/>
    <property type="match status" value="16"/>
</dbReference>
<evidence type="ECO:0000256" key="3">
    <source>
        <dbReference type="PROSITE-ProRule" id="PRU00023"/>
    </source>
</evidence>
<reference evidence="5" key="1">
    <citation type="submission" date="2021-06" db="EMBL/GenBank/DDBJ databases">
        <authorList>
            <person name="Kallberg Y."/>
            <person name="Tangrot J."/>
            <person name="Rosling A."/>
        </authorList>
    </citation>
    <scope>NUCLEOTIDE SEQUENCE</scope>
    <source>
        <strain evidence="5">IN212</strain>
    </source>
</reference>
<dbReference type="PROSITE" id="PS50088">
    <property type="entry name" value="ANK_REPEAT"/>
    <property type="match status" value="13"/>
</dbReference>
<evidence type="ECO:0000313" key="6">
    <source>
        <dbReference type="Proteomes" id="UP000789396"/>
    </source>
</evidence>
<evidence type="ECO:0000256" key="1">
    <source>
        <dbReference type="ARBA" id="ARBA00022737"/>
    </source>
</evidence>
<proteinExistence type="predicted"/>
<dbReference type="GO" id="GO:0005929">
    <property type="term" value="C:cilium"/>
    <property type="evidence" value="ECO:0007669"/>
    <property type="project" value="TreeGrafter"/>
</dbReference>
<feature type="repeat" description="ANK" evidence="3">
    <location>
        <begin position="259"/>
        <end position="282"/>
    </location>
</feature>
<feature type="coiled-coil region" evidence="4">
    <location>
        <begin position="753"/>
        <end position="787"/>
    </location>
</feature>
<sequence length="1209" mass="139226">AKKGHIEIVKTLIKHGANVNASVDPFCNTILKLATWNQYIEVVKTLIEHGANIYDYSILFWAAINGRTEIVKTLIKREINVNVIITNQGDTTLHMAAYYGQIEVVKTLIEHRANVNAVDSFGNSILYLATIKRHIEVCKILIKYGANFNATDKNGQAIKSLLKKHKDKVNIADTNGKTALHWAAEYGHTTVVEILIKYKAEINCIDANGKTALHAAAENGHTTVIEILIKYKTEANFADKNSKTALLLAAAKVNAVDINGKTALYLATENGHLNVVKALINKTDVNITDKNNLTVLHIAAKMGYEEIVKILVETAQINATDNNYCTPLFYAAEEGYEKIINILMNREANINYANKDGITALHKATEKGHIMAIKTLLKYVSVNVNIADINGETALHKAAYSNGKTALYLATKNRHIETVKHLLNAEAGGKQDLNYIYFAIEKIYVNAVKLLLEEEAHSNQILHYIAKKGDIKIINFLLENGENSNSVDENSKTLLHWSAFEGHKEIVNYLLERNINLVKAVDNNNETVLYEAAWNEHTEIVKFLINQGADINSKNKNGWKPLHIAAISCQVEVFKLLSNEEIEYFKNIDFLNQIDSFELDNYSRFKLTYGTTLGLANKLRNLENQFYKLENNIDFLPFYQFFLKCIERYTENLEENENFGQNKKVLNYFYKCTLNKICYLKFESESSLIIDINKYFNIIDNDIKLLQNTNKQDAINKFNYQYEETTNKKIVEAYNIVSNQIKPEMNNIVNKINEKIELLVDETSKLIENIEKNKQNLEKKQKEWKNKLILNDKRRGANTAEIFITENNNNQSRFEISLDIKNSLDRMEKMLRDEVSKKGEVINMAEQQLQKLFEECSKCPDKLSDIKENIKEIIKVLGNINSVKRVKELKSELEQKQKKSEDELKKNENFITSKKTKEVLDMVQNLNNGIKTAEMMIELYYNYQQDKEKLDAISDTIKQTEDEIKKLKQYEENINNTITSMIKRIQDNINNIENKIDTNLPIAIEIKDEKLKQAIEEIEQMIRTNIILEHFKRVINAFKQWVFPFAHIYSDVLTLQFDDKDIDGIIQLIENLKSKMQGHYAFINENDKFLIIGIFNSEYESSRPFYLWKNKKHNQEISKLLAGEEITIKADITKSDPDKRELMLSPYTTWRIKLKPTKGADFSKLKIYKDKVDLELIGHGKYIDEEDKISLYIMVHSDKDRAIQKLIFI</sequence>
<feature type="repeat" description="ANK" evidence="3">
    <location>
        <begin position="1"/>
        <end position="24"/>
    </location>
</feature>
<feature type="repeat" description="ANK" evidence="3">
    <location>
        <begin position="402"/>
        <end position="427"/>
    </location>
</feature>
<feature type="repeat" description="ANK" evidence="3">
    <location>
        <begin position="490"/>
        <end position="517"/>
    </location>
</feature>
<keyword evidence="1" id="KW-0677">Repeat</keyword>